<name>A0ABS1W8U5_9GAMM</name>
<dbReference type="EMBL" id="JADWVN010000007">
    <property type="protein sequence ID" value="MBL7525784.1"/>
    <property type="molecule type" value="Genomic_DNA"/>
</dbReference>
<evidence type="ECO:0000313" key="6">
    <source>
        <dbReference type="Proteomes" id="UP000809910"/>
    </source>
</evidence>
<reference evidence="5 6" key="1">
    <citation type="submission" date="2020-12" db="EMBL/GenBank/DDBJ databases">
        <title>WGS of Legionella: environmental sample.</title>
        <authorList>
            <person name="Cristino S."/>
            <person name="Girolamini L."/>
            <person name="Salaris S."/>
            <person name="Pascale M.R."/>
            <person name="Mazzotta M."/>
            <person name="Orsini M."/>
            <person name="Grottola A."/>
        </authorList>
    </citation>
    <scope>NUCLEOTIDE SEQUENCE [LARGE SCALE GENOMIC DNA]</scope>
    <source>
        <strain evidence="5 6">30cs62</strain>
    </source>
</reference>
<feature type="domain" description="HotDog ACOT-type" evidence="4">
    <location>
        <begin position="5"/>
        <end position="117"/>
    </location>
</feature>
<comment type="caution">
    <text evidence="5">The sequence shown here is derived from an EMBL/GenBank/DDBJ whole genome shotgun (WGS) entry which is preliminary data.</text>
</comment>
<evidence type="ECO:0000256" key="2">
    <source>
        <dbReference type="ARBA" id="ARBA00022801"/>
    </source>
</evidence>
<dbReference type="PROSITE" id="PS51770">
    <property type="entry name" value="HOTDOG_ACOT"/>
    <property type="match status" value="1"/>
</dbReference>
<dbReference type="Proteomes" id="UP000809910">
    <property type="component" value="Unassembled WGS sequence"/>
</dbReference>
<proteinExistence type="inferred from homology"/>
<dbReference type="Gene3D" id="3.10.129.10">
    <property type="entry name" value="Hotdog Thioesterase"/>
    <property type="match status" value="1"/>
</dbReference>
<dbReference type="InterPro" id="IPR029069">
    <property type="entry name" value="HotDog_dom_sf"/>
</dbReference>
<organism evidence="5 6">
    <name type="scientific">Legionella bononiensis</name>
    <dbReference type="NCBI Taxonomy" id="2793102"/>
    <lineage>
        <taxon>Bacteria</taxon>
        <taxon>Pseudomonadati</taxon>
        <taxon>Pseudomonadota</taxon>
        <taxon>Gammaproteobacteria</taxon>
        <taxon>Legionellales</taxon>
        <taxon>Legionellaceae</taxon>
        <taxon>Legionella</taxon>
    </lineage>
</organism>
<dbReference type="InterPro" id="IPR040170">
    <property type="entry name" value="Cytosol_ACT"/>
</dbReference>
<dbReference type="SUPFAM" id="SSF54637">
    <property type="entry name" value="Thioesterase/thiol ester dehydrase-isomerase"/>
    <property type="match status" value="1"/>
</dbReference>
<dbReference type="PANTHER" id="PTHR11049">
    <property type="entry name" value="ACYL COENZYME A THIOESTER HYDROLASE"/>
    <property type="match status" value="1"/>
</dbReference>
<evidence type="ECO:0000313" key="5">
    <source>
        <dbReference type="EMBL" id="MBL7525784.1"/>
    </source>
</evidence>
<evidence type="ECO:0000256" key="1">
    <source>
        <dbReference type="ARBA" id="ARBA00010458"/>
    </source>
</evidence>
<evidence type="ECO:0000259" key="4">
    <source>
        <dbReference type="PROSITE" id="PS51770"/>
    </source>
</evidence>
<evidence type="ECO:0000256" key="3">
    <source>
        <dbReference type="PROSITE-ProRule" id="PRU01106"/>
    </source>
</evidence>
<dbReference type="Pfam" id="PF03061">
    <property type="entry name" value="4HBT"/>
    <property type="match status" value="1"/>
</dbReference>
<comment type="similarity">
    <text evidence="1">Belongs to the acyl coenzyme A hydrolase family.</text>
</comment>
<gene>
    <name evidence="5" type="ORF">I5282_04250</name>
</gene>
<dbReference type="RefSeq" id="WP_203109312.1">
    <property type="nucleotide sequence ID" value="NZ_JADOBG010000010.1"/>
</dbReference>
<dbReference type="PANTHER" id="PTHR11049:SF24">
    <property type="entry name" value="CYTOSOLIC ACYL COENZYME A THIOESTER HYDROLASE"/>
    <property type="match status" value="1"/>
</dbReference>
<dbReference type="InterPro" id="IPR033120">
    <property type="entry name" value="HOTDOG_ACOT"/>
</dbReference>
<keyword evidence="2 3" id="KW-0378">Hydrolase</keyword>
<sequence length="129" mass="14253">MNKNTAMETRMMQIVFPNQVNHVGTLFGGHALEWMDMAASIAATRYTRCTVVTVASDKIEFKVPVKVGELIDLVAVVERHGKTSLTVDVKMFSEILITGERKLCTEGKFTMVAVDANMNPIPIIGVERP</sequence>
<dbReference type="CDD" id="cd03442">
    <property type="entry name" value="BFIT_BACH"/>
    <property type="match status" value="1"/>
</dbReference>
<accession>A0ABS1W8U5</accession>
<dbReference type="InterPro" id="IPR006683">
    <property type="entry name" value="Thioestr_dom"/>
</dbReference>
<protein>
    <submittedName>
        <fullName evidence="5">Acyl-CoA thioesterase</fullName>
    </submittedName>
</protein>
<keyword evidence="6" id="KW-1185">Reference proteome</keyword>